<name>A0AAW2CC89_9ROSI</name>
<organism evidence="2 3">
    <name type="scientific">Lithocarpus litseifolius</name>
    <dbReference type="NCBI Taxonomy" id="425828"/>
    <lineage>
        <taxon>Eukaryota</taxon>
        <taxon>Viridiplantae</taxon>
        <taxon>Streptophyta</taxon>
        <taxon>Embryophyta</taxon>
        <taxon>Tracheophyta</taxon>
        <taxon>Spermatophyta</taxon>
        <taxon>Magnoliopsida</taxon>
        <taxon>eudicotyledons</taxon>
        <taxon>Gunneridae</taxon>
        <taxon>Pentapetalae</taxon>
        <taxon>rosids</taxon>
        <taxon>fabids</taxon>
        <taxon>Fagales</taxon>
        <taxon>Fagaceae</taxon>
        <taxon>Lithocarpus</taxon>
    </lineage>
</organism>
<dbReference type="InterPro" id="IPR012337">
    <property type="entry name" value="RNaseH-like_sf"/>
</dbReference>
<gene>
    <name evidence="2" type="ORF">SO802_020586</name>
</gene>
<dbReference type="Pfam" id="PF13456">
    <property type="entry name" value="RVT_3"/>
    <property type="match status" value="1"/>
</dbReference>
<feature type="domain" description="RNase H type-1" evidence="1">
    <location>
        <begin position="14"/>
        <end position="134"/>
    </location>
</feature>
<dbReference type="AlphaFoldDB" id="A0AAW2CC89"/>
<dbReference type="PANTHER" id="PTHR47723">
    <property type="entry name" value="OS05G0353850 PROTEIN"/>
    <property type="match status" value="1"/>
</dbReference>
<dbReference type="Proteomes" id="UP001459277">
    <property type="component" value="Unassembled WGS sequence"/>
</dbReference>
<dbReference type="SUPFAM" id="SSF53098">
    <property type="entry name" value="Ribonuclease H-like"/>
    <property type="match status" value="1"/>
</dbReference>
<evidence type="ECO:0000259" key="1">
    <source>
        <dbReference type="Pfam" id="PF13456"/>
    </source>
</evidence>
<dbReference type="InterPro" id="IPR053151">
    <property type="entry name" value="RNase_H-like"/>
</dbReference>
<dbReference type="PANTHER" id="PTHR47723:SF21">
    <property type="entry name" value="POLYNUCLEOTIDYL TRANSFERASE, RIBONUCLEASE H-LIKE SUPERFAMILY PROTEIN"/>
    <property type="match status" value="1"/>
</dbReference>
<evidence type="ECO:0000313" key="3">
    <source>
        <dbReference type="Proteomes" id="UP001459277"/>
    </source>
</evidence>
<accession>A0AAW2CC89</accession>
<evidence type="ECO:0000313" key="2">
    <source>
        <dbReference type="EMBL" id="KAK9995900.1"/>
    </source>
</evidence>
<sequence>MTWSPPPSGCIKLNVDAATRSSGSALAVVARNHLGDVLSIWVKKYHNSSPAIAEAESLYWAMNLAVKEGWKSVILEGDAKNCFDPLINPDLSPEWHTHNIICNIHSLAIAFDSVNFRWVRRTCNSTAHEAAKFALNYDIEYRFNKGNLPPPPPSLEAVCREIP</sequence>
<reference evidence="2 3" key="1">
    <citation type="submission" date="2024-01" db="EMBL/GenBank/DDBJ databases">
        <title>A telomere-to-telomere, gap-free genome of sweet tea (Lithocarpus litseifolius).</title>
        <authorList>
            <person name="Zhou J."/>
        </authorList>
    </citation>
    <scope>NUCLEOTIDE SEQUENCE [LARGE SCALE GENOMIC DNA]</scope>
    <source>
        <strain evidence="2">Zhou-2022a</strain>
        <tissue evidence="2">Leaf</tissue>
    </source>
</reference>
<dbReference type="InterPro" id="IPR036397">
    <property type="entry name" value="RNaseH_sf"/>
</dbReference>
<comment type="caution">
    <text evidence="2">The sequence shown here is derived from an EMBL/GenBank/DDBJ whole genome shotgun (WGS) entry which is preliminary data.</text>
</comment>
<dbReference type="CDD" id="cd06222">
    <property type="entry name" value="RNase_H_like"/>
    <property type="match status" value="1"/>
</dbReference>
<dbReference type="InterPro" id="IPR002156">
    <property type="entry name" value="RNaseH_domain"/>
</dbReference>
<proteinExistence type="predicted"/>
<dbReference type="GO" id="GO:0003676">
    <property type="term" value="F:nucleic acid binding"/>
    <property type="evidence" value="ECO:0007669"/>
    <property type="project" value="InterPro"/>
</dbReference>
<dbReference type="GO" id="GO:0004523">
    <property type="term" value="F:RNA-DNA hybrid ribonuclease activity"/>
    <property type="evidence" value="ECO:0007669"/>
    <property type="project" value="InterPro"/>
</dbReference>
<keyword evidence="3" id="KW-1185">Reference proteome</keyword>
<dbReference type="InterPro" id="IPR044730">
    <property type="entry name" value="RNase_H-like_dom_plant"/>
</dbReference>
<dbReference type="EMBL" id="JAZDWU010000007">
    <property type="protein sequence ID" value="KAK9995900.1"/>
    <property type="molecule type" value="Genomic_DNA"/>
</dbReference>
<dbReference type="Gene3D" id="3.30.420.10">
    <property type="entry name" value="Ribonuclease H-like superfamily/Ribonuclease H"/>
    <property type="match status" value="1"/>
</dbReference>
<protein>
    <recommendedName>
        <fullName evidence="1">RNase H type-1 domain-containing protein</fullName>
    </recommendedName>
</protein>